<dbReference type="GO" id="GO:0003677">
    <property type="term" value="F:DNA binding"/>
    <property type="evidence" value="ECO:0007669"/>
    <property type="project" value="UniProtKB-KW"/>
</dbReference>
<comment type="similarity">
    <text evidence="1 6">Belongs to the sigma-70 factor family. ECF subfamily.</text>
</comment>
<evidence type="ECO:0000256" key="1">
    <source>
        <dbReference type="ARBA" id="ARBA00010641"/>
    </source>
</evidence>
<name>Q2SC08_HAHCH</name>
<dbReference type="STRING" id="349521.HCH_05136"/>
<gene>
    <name evidence="9" type="ordered locus">HCH_05136</name>
</gene>
<dbReference type="Proteomes" id="UP000000238">
    <property type="component" value="Chromosome"/>
</dbReference>
<dbReference type="GO" id="GO:0006352">
    <property type="term" value="P:DNA-templated transcription initiation"/>
    <property type="evidence" value="ECO:0007669"/>
    <property type="project" value="InterPro"/>
</dbReference>
<dbReference type="InterPro" id="IPR013249">
    <property type="entry name" value="RNA_pol_sigma70_r4_t2"/>
</dbReference>
<keyword evidence="3 6" id="KW-0731">Sigma factor</keyword>
<dbReference type="GO" id="GO:0016987">
    <property type="term" value="F:sigma factor activity"/>
    <property type="evidence" value="ECO:0007669"/>
    <property type="project" value="UniProtKB-KW"/>
</dbReference>
<evidence type="ECO:0000259" key="7">
    <source>
        <dbReference type="Pfam" id="PF04542"/>
    </source>
</evidence>
<evidence type="ECO:0000256" key="2">
    <source>
        <dbReference type="ARBA" id="ARBA00023015"/>
    </source>
</evidence>
<dbReference type="RefSeq" id="WP_011398881.1">
    <property type="nucleotide sequence ID" value="NC_007645.1"/>
</dbReference>
<dbReference type="SUPFAM" id="SSF88946">
    <property type="entry name" value="Sigma2 domain of RNA polymerase sigma factors"/>
    <property type="match status" value="1"/>
</dbReference>
<dbReference type="InterPro" id="IPR013324">
    <property type="entry name" value="RNA_pol_sigma_r3/r4-like"/>
</dbReference>
<accession>Q2SC08</accession>
<dbReference type="InterPro" id="IPR000838">
    <property type="entry name" value="RNA_pol_sigma70_ECF_CS"/>
</dbReference>
<dbReference type="InterPro" id="IPR039425">
    <property type="entry name" value="RNA_pol_sigma-70-like"/>
</dbReference>
<keyword evidence="4 6" id="KW-0238">DNA-binding</keyword>
<dbReference type="InterPro" id="IPR014284">
    <property type="entry name" value="RNA_pol_sigma-70_dom"/>
</dbReference>
<protein>
    <recommendedName>
        <fullName evidence="6">RNA polymerase sigma factor</fullName>
    </recommendedName>
</protein>
<keyword evidence="9" id="KW-0240">DNA-directed RNA polymerase</keyword>
<dbReference type="InterPro" id="IPR013325">
    <property type="entry name" value="RNA_pol_sigma_r2"/>
</dbReference>
<organism evidence="9 10">
    <name type="scientific">Hahella chejuensis (strain KCTC 2396)</name>
    <dbReference type="NCBI Taxonomy" id="349521"/>
    <lineage>
        <taxon>Bacteria</taxon>
        <taxon>Pseudomonadati</taxon>
        <taxon>Pseudomonadota</taxon>
        <taxon>Gammaproteobacteria</taxon>
        <taxon>Oceanospirillales</taxon>
        <taxon>Hahellaceae</taxon>
        <taxon>Hahella</taxon>
    </lineage>
</organism>
<keyword evidence="5 6" id="KW-0804">Transcription</keyword>
<dbReference type="PANTHER" id="PTHR43133">
    <property type="entry name" value="RNA POLYMERASE ECF-TYPE SIGMA FACTO"/>
    <property type="match status" value="1"/>
</dbReference>
<dbReference type="HOGENOM" id="CLU_047691_3_0_6"/>
<proteinExistence type="inferred from homology"/>
<evidence type="ECO:0000256" key="4">
    <source>
        <dbReference type="ARBA" id="ARBA00023125"/>
    </source>
</evidence>
<dbReference type="Gene3D" id="1.10.10.10">
    <property type="entry name" value="Winged helix-like DNA-binding domain superfamily/Winged helix DNA-binding domain"/>
    <property type="match status" value="1"/>
</dbReference>
<dbReference type="Gene3D" id="1.10.1740.10">
    <property type="match status" value="1"/>
</dbReference>
<evidence type="ECO:0000256" key="6">
    <source>
        <dbReference type="RuleBase" id="RU000716"/>
    </source>
</evidence>
<evidence type="ECO:0000259" key="8">
    <source>
        <dbReference type="Pfam" id="PF08281"/>
    </source>
</evidence>
<evidence type="ECO:0000256" key="3">
    <source>
        <dbReference type="ARBA" id="ARBA00023082"/>
    </source>
</evidence>
<sequence>MEIKYDETNQLVSQARSGCPNSLEMLFREQRPKLHRFIRNRVSRQEDIEDLVQDTFLWAQQGLSSFEGKSRFSTWILGIANNLIRNHYNRSPEYKYDFVSDDVLDQAHNESDTPEANLQQEHRIKQLEYSIRMLPKDVQQIVEWVAIENYPYQRVADELGITVPSVKSRLFRARTSLKESVMPLM</sequence>
<evidence type="ECO:0000313" key="9">
    <source>
        <dbReference type="EMBL" id="ABC31816.1"/>
    </source>
</evidence>
<dbReference type="EMBL" id="CP000155">
    <property type="protein sequence ID" value="ABC31816.1"/>
    <property type="molecule type" value="Genomic_DNA"/>
</dbReference>
<dbReference type="Pfam" id="PF08281">
    <property type="entry name" value="Sigma70_r4_2"/>
    <property type="match status" value="1"/>
</dbReference>
<dbReference type="InterPro" id="IPR036388">
    <property type="entry name" value="WH-like_DNA-bd_sf"/>
</dbReference>
<dbReference type="GO" id="GO:0000428">
    <property type="term" value="C:DNA-directed RNA polymerase complex"/>
    <property type="evidence" value="ECO:0007669"/>
    <property type="project" value="UniProtKB-KW"/>
</dbReference>
<evidence type="ECO:0000313" key="10">
    <source>
        <dbReference type="Proteomes" id="UP000000238"/>
    </source>
</evidence>
<dbReference type="KEGG" id="hch:HCH_05136"/>
<dbReference type="InterPro" id="IPR007627">
    <property type="entry name" value="RNA_pol_sigma70_r2"/>
</dbReference>
<dbReference type="Pfam" id="PF04542">
    <property type="entry name" value="Sigma70_r2"/>
    <property type="match status" value="1"/>
</dbReference>
<feature type="domain" description="RNA polymerase sigma-70 region 2" evidence="7">
    <location>
        <begin position="26"/>
        <end position="90"/>
    </location>
</feature>
<keyword evidence="10" id="KW-1185">Reference proteome</keyword>
<dbReference type="SUPFAM" id="SSF88659">
    <property type="entry name" value="Sigma3 and sigma4 domains of RNA polymerase sigma factors"/>
    <property type="match status" value="1"/>
</dbReference>
<feature type="domain" description="RNA polymerase sigma factor 70 region 4 type 2" evidence="8">
    <location>
        <begin position="126"/>
        <end position="177"/>
    </location>
</feature>
<dbReference type="PANTHER" id="PTHR43133:SF8">
    <property type="entry name" value="RNA POLYMERASE SIGMA FACTOR HI_1459-RELATED"/>
    <property type="match status" value="1"/>
</dbReference>
<dbReference type="AlphaFoldDB" id="Q2SC08"/>
<dbReference type="NCBIfam" id="TIGR02937">
    <property type="entry name" value="sigma70-ECF"/>
    <property type="match status" value="1"/>
</dbReference>
<keyword evidence="2 6" id="KW-0805">Transcription regulation</keyword>
<reference evidence="9 10" key="1">
    <citation type="journal article" date="2005" name="Nucleic Acids Res.">
        <title>Genomic blueprint of Hahella chejuensis, a marine microbe producing an algicidal agent.</title>
        <authorList>
            <person name="Jeong H."/>
            <person name="Yim J.H."/>
            <person name="Lee C."/>
            <person name="Choi S.-H."/>
            <person name="Park Y.K."/>
            <person name="Yoon S.H."/>
            <person name="Hur C.-G."/>
            <person name="Kang H.-Y."/>
            <person name="Kim D."/>
            <person name="Lee H.H."/>
            <person name="Park K.H."/>
            <person name="Park S.-H."/>
            <person name="Park H.-S."/>
            <person name="Lee H.K."/>
            <person name="Oh T.K."/>
            <person name="Kim J.F."/>
        </authorList>
    </citation>
    <scope>NUCLEOTIDE SEQUENCE [LARGE SCALE GENOMIC DNA]</scope>
    <source>
        <strain evidence="9 10">KCTC 2396</strain>
    </source>
</reference>
<dbReference type="PROSITE" id="PS01063">
    <property type="entry name" value="SIGMA70_ECF"/>
    <property type="match status" value="1"/>
</dbReference>
<evidence type="ECO:0000256" key="5">
    <source>
        <dbReference type="ARBA" id="ARBA00023163"/>
    </source>
</evidence>
<dbReference type="OrthoDB" id="9797134at2"/>
<dbReference type="eggNOG" id="COG1595">
    <property type="taxonomic scope" value="Bacteria"/>
</dbReference>